<keyword evidence="2" id="KW-0680">Restriction system</keyword>
<protein>
    <recommendedName>
        <fullName evidence="5">Type I restriction modification DNA specificity domain-containing protein</fullName>
    </recommendedName>
</protein>
<dbReference type="Gene3D" id="1.10.287.1120">
    <property type="entry name" value="Bipartite methylase S protein"/>
    <property type="match status" value="1"/>
</dbReference>
<dbReference type="REBASE" id="391333">
    <property type="entry name" value="S.Jpo69148ORF11650P"/>
</dbReference>
<geneLocation type="plasmid" evidence="6 7">
    <name>p_unnamed1</name>
</geneLocation>
<evidence type="ECO:0000256" key="2">
    <source>
        <dbReference type="ARBA" id="ARBA00022747"/>
    </source>
</evidence>
<dbReference type="Gene3D" id="3.90.220.20">
    <property type="entry name" value="DNA methylase specificity domains"/>
    <property type="match status" value="2"/>
</dbReference>
<proteinExistence type="inferred from homology"/>
<dbReference type="InterPro" id="IPR052021">
    <property type="entry name" value="Type-I_RS_S_subunit"/>
</dbReference>
<evidence type="ECO:0000313" key="6">
    <source>
        <dbReference type="EMBL" id="QIK52777.1"/>
    </source>
</evidence>
<dbReference type="SUPFAM" id="SSF116734">
    <property type="entry name" value="DNA methylase specificity domain"/>
    <property type="match status" value="2"/>
</dbReference>
<evidence type="ECO:0000256" key="1">
    <source>
        <dbReference type="ARBA" id="ARBA00010923"/>
    </source>
</evidence>
<organism evidence="6 7">
    <name type="scientific">Jeotgalibaca porci</name>
    <dbReference type="NCBI Taxonomy" id="1868793"/>
    <lineage>
        <taxon>Bacteria</taxon>
        <taxon>Bacillati</taxon>
        <taxon>Bacillota</taxon>
        <taxon>Bacilli</taxon>
        <taxon>Lactobacillales</taxon>
        <taxon>Carnobacteriaceae</taxon>
        <taxon>Jeotgalibaca</taxon>
    </lineage>
</organism>
<dbReference type="PANTHER" id="PTHR30408:SF12">
    <property type="entry name" value="TYPE I RESTRICTION ENZYME MJAVIII SPECIFICITY SUBUNIT"/>
    <property type="match status" value="1"/>
</dbReference>
<dbReference type="EMBL" id="CP049890">
    <property type="protein sequence ID" value="QIK52777.1"/>
    <property type="molecule type" value="Genomic_DNA"/>
</dbReference>
<keyword evidence="7" id="KW-1185">Reference proteome</keyword>
<dbReference type="InterPro" id="IPR044946">
    <property type="entry name" value="Restrct_endonuc_typeI_TRD_sf"/>
</dbReference>
<name>A0A6G7WKN4_9LACT</name>
<feature type="domain" description="Type I restriction modification DNA specificity" evidence="5">
    <location>
        <begin position="20"/>
        <end position="203"/>
    </location>
</feature>
<dbReference type="AlphaFoldDB" id="A0A6G7WKN4"/>
<feature type="coiled-coil region" evidence="4">
    <location>
        <begin position="397"/>
        <end position="424"/>
    </location>
</feature>
<evidence type="ECO:0000313" key="7">
    <source>
        <dbReference type="Proteomes" id="UP000501830"/>
    </source>
</evidence>
<dbReference type="Pfam" id="PF01420">
    <property type="entry name" value="Methylase_S"/>
    <property type="match status" value="2"/>
</dbReference>
<reference evidence="6 7" key="1">
    <citation type="journal article" date="2017" name="Int. J. Syst. Evol. Microbiol.">
        <title>Jeotgalibaca porci sp. nov. and Jeotgalibaca arthritidis sp. nov., isolated from pigs, and emended description of the genus Jeotgalibaca.</title>
        <authorList>
            <person name="Zamora L."/>
            <person name="Perez-Sancho M."/>
            <person name="Dominguez L."/>
            <person name="Fernandez-Garayzabal J.F."/>
            <person name="Vela A.I."/>
        </authorList>
    </citation>
    <scope>NUCLEOTIDE SEQUENCE [LARGE SCALE GENOMIC DNA]</scope>
    <source>
        <strain evidence="6 7">CCUG 69148</strain>
        <plasmid evidence="6 7">p_unnamed1</plasmid>
    </source>
</reference>
<sequence length="435" mass="49533">MSEMMEVKSNFKMTELGKIPVEWEIYPLKELASGDKVNSFIDGDWIESKDMSKEGVRIIQTGNIGIGRFIEKKAKRYISETTFEKLNCKEIYEGDMLICRLADPIGRACLIPAKEERLITSVDITIFRPSKQYDSKYLVYYINSDENLSEVKKYTSGTTRQRISRGNLAKVLIKVPPLKEQQKIAEILSTVDEQIEQTDQLIEKTKELKKGLMQQLLTKGIGHTEFKQTELGYIPIDWKIKSLNEITTDVTIGLVTSMTKNYVDNGIPLIRNSDIKEGFVRTEKMVNLSYDFASSNKHKMLKRGDIVTIHTGDIGTSAVIEDNLIGALGFATLQTTVPDNTSSEWLMLFFNSEIAKKQFYNFSTGDGRNNLNLKEFVKTRIIVPNLLEEQNKISSIISTVDEKIKGYENEKSKYEELKKGLIQQLLTGKTRVKVD</sequence>
<evidence type="ECO:0000259" key="5">
    <source>
        <dbReference type="Pfam" id="PF01420"/>
    </source>
</evidence>
<gene>
    <name evidence="6" type="ORF">G7058_11655</name>
</gene>
<keyword evidence="3" id="KW-0238">DNA-binding</keyword>
<feature type="domain" description="Type I restriction modification DNA specificity" evidence="5">
    <location>
        <begin position="235"/>
        <end position="405"/>
    </location>
</feature>
<evidence type="ECO:0000256" key="3">
    <source>
        <dbReference type="ARBA" id="ARBA00023125"/>
    </source>
</evidence>
<dbReference type="GO" id="GO:0003677">
    <property type="term" value="F:DNA binding"/>
    <property type="evidence" value="ECO:0007669"/>
    <property type="project" value="UniProtKB-KW"/>
</dbReference>
<accession>A0A6G7WKN4</accession>
<dbReference type="GO" id="GO:0009307">
    <property type="term" value="P:DNA restriction-modification system"/>
    <property type="evidence" value="ECO:0007669"/>
    <property type="project" value="UniProtKB-KW"/>
</dbReference>
<comment type="similarity">
    <text evidence="1">Belongs to the type-I restriction system S methylase family.</text>
</comment>
<dbReference type="PANTHER" id="PTHR30408">
    <property type="entry name" value="TYPE-1 RESTRICTION ENZYME ECOKI SPECIFICITY PROTEIN"/>
    <property type="match status" value="1"/>
</dbReference>
<keyword evidence="4" id="KW-0175">Coiled coil</keyword>
<dbReference type="Proteomes" id="UP000501830">
    <property type="component" value="Plasmid p_unnamed1"/>
</dbReference>
<keyword evidence="6" id="KW-0614">Plasmid</keyword>
<dbReference type="InterPro" id="IPR000055">
    <property type="entry name" value="Restrct_endonuc_typeI_TRD"/>
</dbReference>
<evidence type="ECO:0000256" key="4">
    <source>
        <dbReference type="SAM" id="Coils"/>
    </source>
</evidence>
<dbReference type="KEGG" id="jpo:G7058_11655"/>